<dbReference type="PANTHER" id="PTHR33529:SF7">
    <property type="entry name" value="LIPOPOLYSACCHARIDE EXPORT SYSTEM PERMEASE PROTEIN LPTF"/>
    <property type="match status" value="1"/>
</dbReference>
<keyword evidence="7" id="KW-0997">Cell inner membrane</keyword>
<evidence type="ECO:0000256" key="9">
    <source>
        <dbReference type="ARBA" id="ARBA00022989"/>
    </source>
</evidence>
<gene>
    <name evidence="13" type="ORF">GCM10011403_10150</name>
</gene>
<dbReference type="EMBL" id="BMIY01000004">
    <property type="protein sequence ID" value="GGG55055.1"/>
    <property type="molecule type" value="Genomic_DNA"/>
</dbReference>
<accession>A0A917GS84</accession>
<keyword evidence="10 12" id="KW-0472">Membrane</keyword>
<evidence type="ECO:0000256" key="3">
    <source>
        <dbReference type="ARBA" id="ARBA00007725"/>
    </source>
</evidence>
<evidence type="ECO:0000256" key="11">
    <source>
        <dbReference type="ARBA" id="ARBA00026081"/>
    </source>
</evidence>
<reference evidence="13" key="2">
    <citation type="submission" date="2020-09" db="EMBL/GenBank/DDBJ databases">
        <authorList>
            <person name="Sun Q."/>
            <person name="Zhou Y."/>
        </authorList>
    </citation>
    <scope>NUCLEOTIDE SEQUENCE</scope>
    <source>
        <strain evidence="13">CGMCC 1.15425</strain>
    </source>
</reference>
<name>A0A917GS84_9GAMM</name>
<keyword evidence="6" id="KW-1003">Cell membrane</keyword>
<evidence type="ECO:0000256" key="2">
    <source>
        <dbReference type="ARBA" id="ARBA00004429"/>
    </source>
</evidence>
<evidence type="ECO:0000256" key="6">
    <source>
        <dbReference type="ARBA" id="ARBA00022475"/>
    </source>
</evidence>
<dbReference type="Proteomes" id="UP000627715">
    <property type="component" value="Unassembled WGS sequence"/>
</dbReference>
<dbReference type="RefSeq" id="WP_068812162.1">
    <property type="nucleotide sequence ID" value="NZ_BMIY01000004.1"/>
</dbReference>
<dbReference type="OrthoDB" id="9778062at2"/>
<protein>
    <recommendedName>
        <fullName evidence="4">Lipopolysaccharide export system permease protein LptF</fullName>
    </recommendedName>
</protein>
<evidence type="ECO:0000313" key="13">
    <source>
        <dbReference type="EMBL" id="GGG55055.1"/>
    </source>
</evidence>
<feature type="transmembrane region" description="Helical" evidence="12">
    <location>
        <begin position="305"/>
        <end position="322"/>
    </location>
</feature>
<evidence type="ECO:0000256" key="4">
    <source>
        <dbReference type="ARBA" id="ARBA00014213"/>
    </source>
</evidence>
<feature type="transmembrane region" description="Helical" evidence="12">
    <location>
        <begin position="59"/>
        <end position="77"/>
    </location>
</feature>
<feature type="transmembrane region" description="Helical" evidence="12">
    <location>
        <begin position="334"/>
        <end position="355"/>
    </location>
</feature>
<dbReference type="GO" id="GO:0043190">
    <property type="term" value="C:ATP-binding cassette (ABC) transporter complex"/>
    <property type="evidence" value="ECO:0007669"/>
    <property type="project" value="InterPro"/>
</dbReference>
<comment type="similarity">
    <text evidence="3">Belongs to the LptF/LptG family.</text>
</comment>
<dbReference type="GO" id="GO:0055085">
    <property type="term" value="P:transmembrane transport"/>
    <property type="evidence" value="ECO:0007669"/>
    <property type="project" value="InterPro"/>
</dbReference>
<keyword evidence="8 12" id="KW-0812">Transmembrane</keyword>
<comment type="subcellular location">
    <subcellularLocation>
        <location evidence="2">Cell inner membrane</location>
        <topology evidence="2">Multi-pass membrane protein</topology>
    </subcellularLocation>
</comment>
<comment type="subunit">
    <text evidence="11">Component of the lipopolysaccharide transport and assembly complex. The LptBFG transporter is composed of two ATP-binding proteins (LptB) and two transmembrane proteins (LptF and LptG).</text>
</comment>
<sequence>MILFRYFARQLLQVTAAVTLILLVVSFTSRFLQYLADAVAGQMTTDILLMLMLFRLPEFLMIIVPFAWFLAILLAYGRMYAENELVVLHACGFSRKSLLSLTLGIATILTIVMAIVSLYVAPTGLQETERLRQSQEELTEIDLIVAGQFQAFARGSRVTYAEAITETEQGRQLNNAFVVLRDGSTAQEGEGGLRVMVADTARPVMDEESGRRYMLLENGHFYDGQPGQGNYAVTEFDVQGVLLPEATSIAPILREKAMPTTQLIGSSDLAHTAELQWRISVICLLPVLTLLGVPLSKVDPRQGRFARLVPAALLYGLYFMLLQVSRDALEDGDIPAVIGLWWVHAVFFIAGLYLVAKERASFRRAANHSAKLAGGH</sequence>
<evidence type="ECO:0000256" key="5">
    <source>
        <dbReference type="ARBA" id="ARBA00022448"/>
    </source>
</evidence>
<evidence type="ECO:0000256" key="10">
    <source>
        <dbReference type="ARBA" id="ARBA00023136"/>
    </source>
</evidence>
<evidence type="ECO:0000313" key="14">
    <source>
        <dbReference type="Proteomes" id="UP000627715"/>
    </source>
</evidence>
<organism evidence="13 14">
    <name type="scientific">Pseudohongiella nitratireducens</name>
    <dbReference type="NCBI Taxonomy" id="1768907"/>
    <lineage>
        <taxon>Bacteria</taxon>
        <taxon>Pseudomonadati</taxon>
        <taxon>Pseudomonadota</taxon>
        <taxon>Gammaproteobacteria</taxon>
        <taxon>Pseudomonadales</taxon>
        <taxon>Pseudohongiellaceae</taxon>
        <taxon>Pseudohongiella</taxon>
    </lineage>
</organism>
<dbReference type="Pfam" id="PF03739">
    <property type="entry name" value="LptF_LptG"/>
    <property type="match status" value="1"/>
</dbReference>
<dbReference type="NCBIfam" id="TIGR04407">
    <property type="entry name" value="LptF_YjgP"/>
    <property type="match status" value="1"/>
</dbReference>
<evidence type="ECO:0000256" key="7">
    <source>
        <dbReference type="ARBA" id="ARBA00022519"/>
    </source>
</evidence>
<keyword evidence="9 12" id="KW-1133">Transmembrane helix</keyword>
<feature type="transmembrane region" description="Helical" evidence="12">
    <location>
        <begin position="6"/>
        <end position="27"/>
    </location>
</feature>
<comment type="caution">
    <text evidence="13">The sequence shown here is derived from an EMBL/GenBank/DDBJ whole genome shotgun (WGS) entry which is preliminary data.</text>
</comment>
<dbReference type="AlphaFoldDB" id="A0A917GS84"/>
<evidence type="ECO:0000256" key="12">
    <source>
        <dbReference type="SAM" id="Phobius"/>
    </source>
</evidence>
<dbReference type="GO" id="GO:0015920">
    <property type="term" value="P:lipopolysaccharide transport"/>
    <property type="evidence" value="ECO:0007669"/>
    <property type="project" value="TreeGrafter"/>
</dbReference>
<dbReference type="PANTHER" id="PTHR33529">
    <property type="entry name" value="SLR0882 PROTEIN-RELATED"/>
    <property type="match status" value="1"/>
</dbReference>
<evidence type="ECO:0000256" key="1">
    <source>
        <dbReference type="ARBA" id="ARBA00002265"/>
    </source>
</evidence>
<comment type="function">
    <text evidence="1">Part of the ABC transporter complex LptBFG involved in the translocation of lipopolysaccharide (LPS) from the inner membrane to the outer membrane.</text>
</comment>
<dbReference type="InterPro" id="IPR005495">
    <property type="entry name" value="LptG/LptF_permease"/>
</dbReference>
<feature type="transmembrane region" description="Helical" evidence="12">
    <location>
        <begin position="98"/>
        <end position="121"/>
    </location>
</feature>
<dbReference type="InterPro" id="IPR030922">
    <property type="entry name" value="LptF"/>
</dbReference>
<keyword evidence="14" id="KW-1185">Reference proteome</keyword>
<keyword evidence="5" id="KW-0813">Transport</keyword>
<reference evidence="13" key="1">
    <citation type="journal article" date="2014" name="Int. J. Syst. Evol. Microbiol.">
        <title>Complete genome sequence of Corynebacterium casei LMG S-19264T (=DSM 44701T), isolated from a smear-ripened cheese.</title>
        <authorList>
            <consortium name="US DOE Joint Genome Institute (JGI-PGF)"/>
            <person name="Walter F."/>
            <person name="Albersmeier A."/>
            <person name="Kalinowski J."/>
            <person name="Ruckert C."/>
        </authorList>
    </citation>
    <scope>NUCLEOTIDE SEQUENCE</scope>
    <source>
        <strain evidence="13">CGMCC 1.15425</strain>
    </source>
</reference>
<proteinExistence type="inferred from homology"/>
<evidence type="ECO:0000256" key="8">
    <source>
        <dbReference type="ARBA" id="ARBA00022692"/>
    </source>
</evidence>